<evidence type="ECO:0000313" key="1">
    <source>
        <dbReference type="EMBL" id="KAI4535943.1"/>
    </source>
</evidence>
<evidence type="ECO:0000313" key="2">
    <source>
        <dbReference type="Proteomes" id="UP001214576"/>
    </source>
</evidence>
<sequence>MINSRRPFITQRRHMPVFPVVPLEIFLLNVPESGPLSHEFREYGWRLREMPSGGEVTFKETGVHVVGDADLWCFCIISAKHHFRNSLSCSSGQQRVLQIWRQEQDDGVTCRRPELDPGRSCRGSAGSSPLMRGCGVLSCTLSFSRLLSFPLLSRSLQFCILNLAF</sequence>
<dbReference type="Proteomes" id="UP001214576">
    <property type="component" value="Unassembled WGS sequence"/>
</dbReference>
<proteinExistence type="predicted"/>
<dbReference type="AlphaFoldDB" id="A0AAD4TXW8"/>
<name>A0AAD4TXW8_OVIAM</name>
<organism evidence="1 2">
    <name type="scientific">Ovis ammon polii</name>
    <dbReference type="NCBI Taxonomy" id="230172"/>
    <lineage>
        <taxon>Eukaryota</taxon>
        <taxon>Metazoa</taxon>
        <taxon>Chordata</taxon>
        <taxon>Craniata</taxon>
        <taxon>Vertebrata</taxon>
        <taxon>Euteleostomi</taxon>
        <taxon>Mammalia</taxon>
        <taxon>Eutheria</taxon>
        <taxon>Laurasiatheria</taxon>
        <taxon>Artiodactyla</taxon>
        <taxon>Ruminantia</taxon>
        <taxon>Pecora</taxon>
        <taxon>Bovidae</taxon>
        <taxon>Caprinae</taxon>
        <taxon>Ovis</taxon>
    </lineage>
</organism>
<comment type="caution">
    <text evidence="1">The sequence shown here is derived from an EMBL/GenBank/DDBJ whole genome shotgun (WGS) entry which is preliminary data.</text>
</comment>
<protein>
    <submittedName>
        <fullName evidence="1">Uncharacterized protein</fullName>
    </submittedName>
</protein>
<keyword evidence="2" id="KW-1185">Reference proteome</keyword>
<gene>
    <name evidence="1" type="ORF">MG293_014270</name>
</gene>
<dbReference type="EMBL" id="JAKZEL010000017">
    <property type="protein sequence ID" value="KAI4535943.1"/>
    <property type="molecule type" value="Genomic_DNA"/>
</dbReference>
<reference evidence="1" key="1">
    <citation type="submission" date="2022-03" db="EMBL/GenBank/DDBJ databases">
        <title>Genomic analyses of argali, domestic sheep and their hybrids provide insights into chromosomal evolution, heterosis and genetic basis of agronomic traits.</title>
        <authorList>
            <person name="Li M."/>
        </authorList>
    </citation>
    <scope>NUCLEOTIDE SEQUENCE</scope>
    <source>
        <strain evidence="1">CAU-MHL-2022a</strain>
        <tissue evidence="1">Skin</tissue>
    </source>
</reference>
<accession>A0AAD4TXW8</accession>